<feature type="active site" description="Charge relay system" evidence="7">
    <location>
        <position position="326"/>
    </location>
</feature>
<dbReference type="Pfam" id="PF00082">
    <property type="entry name" value="Peptidase_S8"/>
    <property type="match status" value="1"/>
</dbReference>
<evidence type="ECO:0000259" key="11">
    <source>
        <dbReference type="Pfam" id="PF05922"/>
    </source>
</evidence>
<evidence type="ECO:0000256" key="9">
    <source>
        <dbReference type="SAM" id="SignalP"/>
    </source>
</evidence>
<dbReference type="InterPro" id="IPR023828">
    <property type="entry name" value="Peptidase_S8_Ser-AS"/>
</dbReference>
<feature type="domain" description="Inhibitor I9" evidence="11">
    <location>
        <begin position="57"/>
        <end position="97"/>
    </location>
</feature>
<feature type="domain" description="Peptidase S8/S53" evidence="10">
    <location>
        <begin position="132"/>
        <end position="341"/>
    </location>
</feature>
<evidence type="ECO:0000256" key="8">
    <source>
        <dbReference type="RuleBase" id="RU003355"/>
    </source>
</evidence>
<evidence type="ECO:0000256" key="6">
    <source>
        <dbReference type="ARBA" id="ARBA00023157"/>
    </source>
</evidence>
<dbReference type="GO" id="GO:0005576">
    <property type="term" value="C:extracellular region"/>
    <property type="evidence" value="ECO:0007669"/>
    <property type="project" value="UniProtKB-ARBA"/>
</dbReference>
<accession>A0A1B1TK61</accession>
<dbReference type="PRINTS" id="PR00723">
    <property type="entry name" value="SUBTILISIN"/>
</dbReference>
<evidence type="ECO:0000259" key="10">
    <source>
        <dbReference type="Pfam" id="PF00082"/>
    </source>
</evidence>
<name>A0A1B1TK61_9HYPO</name>
<keyword evidence="6" id="KW-1015">Disulfide bond</keyword>
<reference evidence="12" key="1">
    <citation type="submission" date="2016-01" db="EMBL/GenBank/DDBJ databases">
        <title>The Ifcdp1 protease gene acts as a dispensible for virulence in the insect pathogenic fungus Isaria fumosorosea.</title>
        <authorList>
            <person name="Huang Z."/>
            <person name="Hao Y."/>
            <person name="Ren S."/>
        </authorList>
    </citation>
    <scope>NUCLEOTIDE SEQUENCE</scope>
    <source>
        <strain evidence="12">PF01-N10</strain>
    </source>
</reference>
<keyword evidence="2 7" id="KW-0645">Protease</keyword>
<dbReference type="InterPro" id="IPR015500">
    <property type="entry name" value="Peptidase_S8_subtilisin-rel"/>
</dbReference>
<dbReference type="InterPro" id="IPR010259">
    <property type="entry name" value="S8pro/Inhibitor_I9"/>
</dbReference>
<dbReference type="InterPro" id="IPR036852">
    <property type="entry name" value="Peptidase_S8/S53_dom_sf"/>
</dbReference>
<dbReference type="InterPro" id="IPR023827">
    <property type="entry name" value="Peptidase_S8_Asp-AS"/>
</dbReference>
<dbReference type="InterPro" id="IPR022398">
    <property type="entry name" value="Peptidase_S8_His-AS"/>
</dbReference>
<dbReference type="FunFam" id="3.40.50.200:FF:000014">
    <property type="entry name" value="Proteinase K"/>
    <property type="match status" value="1"/>
</dbReference>
<organism evidence="12">
    <name type="scientific">Cordyceps fumosorosea</name>
    <dbReference type="NCBI Taxonomy" id="114497"/>
    <lineage>
        <taxon>Eukaryota</taxon>
        <taxon>Fungi</taxon>
        <taxon>Dikarya</taxon>
        <taxon>Ascomycota</taxon>
        <taxon>Pezizomycotina</taxon>
        <taxon>Sordariomycetes</taxon>
        <taxon>Hypocreomycetidae</taxon>
        <taxon>Hypocreales</taxon>
        <taxon>Cordycipitaceae</taxon>
        <taxon>Cordyceps</taxon>
    </lineage>
</organism>
<evidence type="ECO:0000256" key="7">
    <source>
        <dbReference type="PROSITE-ProRule" id="PRU01240"/>
    </source>
</evidence>
<keyword evidence="4 7" id="KW-0378">Hydrolase</keyword>
<dbReference type="InterPro" id="IPR037045">
    <property type="entry name" value="S8pro/Inhibitor_I9_sf"/>
</dbReference>
<feature type="active site" description="Charge relay system" evidence="7">
    <location>
        <position position="171"/>
    </location>
</feature>
<dbReference type="SUPFAM" id="SSF54897">
    <property type="entry name" value="Protease propeptides/inhibitors"/>
    <property type="match status" value="1"/>
</dbReference>
<feature type="signal peptide" evidence="9">
    <location>
        <begin position="1"/>
        <end position="15"/>
    </location>
</feature>
<dbReference type="PROSITE" id="PS00136">
    <property type="entry name" value="SUBTILASE_ASP"/>
    <property type="match status" value="1"/>
</dbReference>
<dbReference type="AlphaFoldDB" id="A0A1B1TK61"/>
<dbReference type="PROSITE" id="PS51892">
    <property type="entry name" value="SUBTILASE"/>
    <property type="match status" value="1"/>
</dbReference>
<gene>
    <name evidence="12" type="primary">cdp1</name>
</gene>
<proteinExistence type="inferred from homology"/>
<dbReference type="EMBL" id="KU519628">
    <property type="protein sequence ID" value="ANV82734.1"/>
    <property type="molecule type" value="Genomic_DNA"/>
</dbReference>
<evidence type="ECO:0000256" key="2">
    <source>
        <dbReference type="ARBA" id="ARBA00022670"/>
    </source>
</evidence>
<evidence type="ECO:0000256" key="4">
    <source>
        <dbReference type="ARBA" id="ARBA00022801"/>
    </source>
</evidence>
<dbReference type="PANTHER" id="PTHR43806:SF58">
    <property type="entry name" value="ALKALINE PROTEASE 1-RELATED"/>
    <property type="match status" value="1"/>
</dbReference>
<dbReference type="GO" id="GO:0004252">
    <property type="term" value="F:serine-type endopeptidase activity"/>
    <property type="evidence" value="ECO:0007669"/>
    <property type="project" value="UniProtKB-UniRule"/>
</dbReference>
<evidence type="ECO:0000256" key="1">
    <source>
        <dbReference type="ARBA" id="ARBA00011073"/>
    </source>
</evidence>
<dbReference type="PANTHER" id="PTHR43806">
    <property type="entry name" value="PEPTIDASE S8"/>
    <property type="match status" value="1"/>
</dbReference>
<evidence type="ECO:0000313" key="12">
    <source>
        <dbReference type="EMBL" id="ANV82734.1"/>
    </source>
</evidence>
<sequence>MRLSIIAAVIPLAIAAPVVEPAPLLEARGSQAIPGKYIVKLKDSATIGIMEAQAKVSSTGHVYKNVIKGFSASLTKQELERLRNDPDVEHIEQDAIISIGSITQQPGATWGLTRISHRQRGSTTYDYDTSAGQGACVYVIDTGVDDGHRDFEGRAKQIKTFVSGTRDGHGHGTHCAGTIGSKTWGVAKKVSIFGVKVLEDSGSGALSGVIAGMDFVSSDKNSRSCPKGVVASMSLGGGYSATVNQAAARLQSSGVFVAVAAGNDNRDAANTSPASEPSVCTVGATDSADRRSTFSNYGRALDIFAPGTGITSTWLNNGQNTISGTSMATPHIAGLGAYLMTLEGVKAGAVCARIQALSTKNVITNVPAGTVNYLAFNGAT</sequence>
<protein>
    <submittedName>
        <fullName evidence="12">Cuticle-degrading-prorease</fullName>
    </submittedName>
</protein>
<dbReference type="GO" id="GO:0006508">
    <property type="term" value="P:proteolysis"/>
    <property type="evidence" value="ECO:0007669"/>
    <property type="project" value="UniProtKB-KW"/>
</dbReference>
<dbReference type="Gene3D" id="3.30.70.80">
    <property type="entry name" value="Peptidase S8 propeptide/proteinase inhibitor I9"/>
    <property type="match status" value="1"/>
</dbReference>
<dbReference type="SUPFAM" id="SSF52743">
    <property type="entry name" value="Subtilisin-like"/>
    <property type="match status" value="1"/>
</dbReference>
<dbReference type="PROSITE" id="PS00138">
    <property type="entry name" value="SUBTILASE_SER"/>
    <property type="match status" value="1"/>
</dbReference>
<dbReference type="PROSITE" id="PS00137">
    <property type="entry name" value="SUBTILASE_HIS"/>
    <property type="match status" value="1"/>
</dbReference>
<evidence type="ECO:0000256" key="5">
    <source>
        <dbReference type="ARBA" id="ARBA00022825"/>
    </source>
</evidence>
<feature type="active site" description="Charge relay system" evidence="7">
    <location>
        <position position="141"/>
    </location>
</feature>
<dbReference type="SMR" id="A0A1B1TK61"/>
<feature type="chain" id="PRO_5013357392" evidence="9">
    <location>
        <begin position="16"/>
        <end position="380"/>
    </location>
</feature>
<dbReference type="InterPro" id="IPR050131">
    <property type="entry name" value="Peptidase_S8_subtilisin-like"/>
</dbReference>
<keyword evidence="3 9" id="KW-0732">Signal</keyword>
<comment type="similarity">
    <text evidence="1 7 8">Belongs to the peptidase S8 family.</text>
</comment>
<dbReference type="InterPro" id="IPR034193">
    <property type="entry name" value="PCSK9_ProteinaseK-like"/>
</dbReference>
<dbReference type="CDD" id="cd04077">
    <property type="entry name" value="Peptidases_S8_PCSK9_ProteinaseK_like"/>
    <property type="match status" value="1"/>
</dbReference>
<keyword evidence="5 7" id="KW-0720">Serine protease</keyword>
<dbReference type="Pfam" id="PF05922">
    <property type="entry name" value="Inhibitor_I9"/>
    <property type="match status" value="1"/>
</dbReference>
<dbReference type="InterPro" id="IPR000209">
    <property type="entry name" value="Peptidase_S8/S53_dom"/>
</dbReference>
<evidence type="ECO:0000256" key="3">
    <source>
        <dbReference type="ARBA" id="ARBA00022729"/>
    </source>
</evidence>
<dbReference type="Gene3D" id="3.40.50.200">
    <property type="entry name" value="Peptidase S8/S53 domain"/>
    <property type="match status" value="1"/>
</dbReference>